<sequence length="124" mass="13803">LSKYNSLPFILRGLFLISTKQSTQQTFSFKRHLTPESIESTRSYRKANQLVMVEVILIPFPTNSPLPRPIICPHTKSETMTCPHKPESRYRDGHKTPEVRPIPLGGGQGGKSGEWTVAGIASSL</sequence>
<comment type="caution">
    <text evidence="2">The sequence shown here is derived from an EMBL/GenBank/DDBJ whole genome shotgun (WGS) entry which is preliminary data.</text>
</comment>
<protein>
    <submittedName>
        <fullName evidence="2">Uncharacterized protein</fullName>
    </submittedName>
</protein>
<dbReference type="AlphaFoldDB" id="A0AAV4SRP8"/>
<evidence type="ECO:0000313" key="3">
    <source>
        <dbReference type="Proteomes" id="UP001054837"/>
    </source>
</evidence>
<name>A0AAV4SRP8_9ARAC</name>
<feature type="non-terminal residue" evidence="2">
    <location>
        <position position="1"/>
    </location>
</feature>
<evidence type="ECO:0000256" key="1">
    <source>
        <dbReference type="SAM" id="MobiDB-lite"/>
    </source>
</evidence>
<feature type="region of interest" description="Disordered" evidence="1">
    <location>
        <begin position="72"/>
        <end position="115"/>
    </location>
</feature>
<keyword evidence="3" id="KW-1185">Reference proteome</keyword>
<reference evidence="2 3" key="1">
    <citation type="submission" date="2021-06" db="EMBL/GenBank/DDBJ databases">
        <title>Caerostris darwini draft genome.</title>
        <authorList>
            <person name="Kono N."/>
            <person name="Arakawa K."/>
        </authorList>
    </citation>
    <scope>NUCLEOTIDE SEQUENCE [LARGE SCALE GENOMIC DNA]</scope>
</reference>
<proteinExistence type="predicted"/>
<feature type="compositionally biased region" description="Basic and acidic residues" evidence="1">
    <location>
        <begin position="84"/>
        <end position="98"/>
    </location>
</feature>
<dbReference type="EMBL" id="BPLQ01008218">
    <property type="protein sequence ID" value="GIY35984.1"/>
    <property type="molecule type" value="Genomic_DNA"/>
</dbReference>
<accession>A0AAV4SRP8</accession>
<dbReference type="Proteomes" id="UP001054837">
    <property type="component" value="Unassembled WGS sequence"/>
</dbReference>
<organism evidence="2 3">
    <name type="scientific">Caerostris darwini</name>
    <dbReference type="NCBI Taxonomy" id="1538125"/>
    <lineage>
        <taxon>Eukaryota</taxon>
        <taxon>Metazoa</taxon>
        <taxon>Ecdysozoa</taxon>
        <taxon>Arthropoda</taxon>
        <taxon>Chelicerata</taxon>
        <taxon>Arachnida</taxon>
        <taxon>Araneae</taxon>
        <taxon>Araneomorphae</taxon>
        <taxon>Entelegynae</taxon>
        <taxon>Araneoidea</taxon>
        <taxon>Araneidae</taxon>
        <taxon>Caerostris</taxon>
    </lineage>
</organism>
<gene>
    <name evidence="2" type="ORF">CDAR_369221</name>
</gene>
<evidence type="ECO:0000313" key="2">
    <source>
        <dbReference type="EMBL" id="GIY35984.1"/>
    </source>
</evidence>